<dbReference type="Proteomes" id="UP001140510">
    <property type="component" value="Unassembled WGS sequence"/>
</dbReference>
<keyword evidence="1" id="KW-0812">Transmembrane</keyword>
<name>A0A9W8ZII9_9PLEO</name>
<dbReference type="AlphaFoldDB" id="A0A9W8ZII9"/>
<keyword evidence="3" id="KW-1185">Reference proteome</keyword>
<protein>
    <submittedName>
        <fullName evidence="2">Uncharacterized protein</fullName>
    </submittedName>
</protein>
<sequence>MVLLQLSSMFVAAYPVEKVVNTARDDASAVVLGYRAGRMSGQKTSARFSDMLVYTQGFVSTAFVFAVGINNAGLGLSTDQQCFNAIRLDVLDRKIADVETRYLFLLERVHIVRAPFIDRVKDPVWVVGAILTVIGWAAIIAYEYIAPRAELSRVDGICRIGIRPDSAIAVIVLDTVVNVALAAIFIWQLRPALSSIIHRETGGSSKMSAGTSTRSFLNIFRTNSDEGRTTARVNSARNVKAMLLRNVVGSCLLLCAQIANNVLFLTWPFATHSHTTTSTSGMTSVTRRPTMDFTAQEYQTSQLGLAKSALVVHTAREND</sequence>
<keyword evidence="1" id="KW-1133">Transmembrane helix</keyword>
<comment type="caution">
    <text evidence="2">The sequence shown here is derived from an EMBL/GenBank/DDBJ whole genome shotgun (WGS) entry which is preliminary data.</text>
</comment>
<feature type="transmembrane region" description="Helical" evidence="1">
    <location>
        <begin position="51"/>
        <end position="69"/>
    </location>
</feature>
<gene>
    <name evidence="2" type="ORF">N0V91_003673</name>
</gene>
<dbReference type="OrthoDB" id="3210850at2759"/>
<feature type="transmembrane region" description="Helical" evidence="1">
    <location>
        <begin position="166"/>
        <end position="187"/>
    </location>
</feature>
<evidence type="ECO:0000313" key="2">
    <source>
        <dbReference type="EMBL" id="KAJ4407703.1"/>
    </source>
</evidence>
<organism evidence="2 3">
    <name type="scientific">Didymella pomorum</name>
    <dbReference type="NCBI Taxonomy" id="749634"/>
    <lineage>
        <taxon>Eukaryota</taxon>
        <taxon>Fungi</taxon>
        <taxon>Dikarya</taxon>
        <taxon>Ascomycota</taxon>
        <taxon>Pezizomycotina</taxon>
        <taxon>Dothideomycetes</taxon>
        <taxon>Pleosporomycetidae</taxon>
        <taxon>Pleosporales</taxon>
        <taxon>Pleosporineae</taxon>
        <taxon>Didymellaceae</taxon>
        <taxon>Didymella</taxon>
    </lineage>
</organism>
<dbReference type="PANTHER" id="PTHR38848">
    <property type="entry name" value="G-PROTEIN COUPLED RECEPTORS FAMILY 3 PROFILE DOMAIN-CONTAINING PROTEIN"/>
    <property type="match status" value="1"/>
</dbReference>
<dbReference type="PANTHER" id="PTHR38848:SF3">
    <property type="entry name" value="G-PROTEIN COUPLED RECEPTORS FAMILY 3 PROFILE DOMAIN-CONTAINING PROTEIN"/>
    <property type="match status" value="1"/>
</dbReference>
<keyword evidence="1" id="KW-0472">Membrane</keyword>
<feature type="transmembrane region" description="Helical" evidence="1">
    <location>
        <begin position="124"/>
        <end position="145"/>
    </location>
</feature>
<accession>A0A9W8ZII9</accession>
<dbReference type="EMBL" id="JAPEVA010000019">
    <property type="protein sequence ID" value="KAJ4407703.1"/>
    <property type="molecule type" value="Genomic_DNA"/>
</dbReference>
<evidence type="ECO:0000256" key="1">
    <source>
        <dbReference type="SAM" id="Phobius"/>
    </source>
</evidence>
<proteinExistence type="predicted"/>
<reference evidence="2" key="1">
    <citation type="submission" date="2022-10" db="EMBL/GenBank/DDBJ databases">
        <title>Tapping the CABI collections for fungal endophytes: first genome assemblies for Collariella, Neodidymelliopsis, Ascochyta clinopodiicola, Didymella pomorum, Didymosphaeria variabile, Neocosmospora piperis and Neocucurbitaria cava.</title>
        <authorList>
            <person name="Hill R."/>
        </authorList>
    </citation>
    <scope>NUCLEOTIDE SEQUENCE</scope>
    <source>
        <strain evidence="2">IMI 355091</strain>
    </source>
</reference>
<evidence type="ECO:0000313" key="3">
    <source>
        <dbReference type="Proteomes" id="UP001140510"/>
    </source>
</evidence>